<dbReference type="InterPro" id="IPR018988">
    <property type="entry name" value="DUF2000"/>
</dbReference>
<dbReference type="Pfam" id="PF09391">
    <property type="entry name" value="DUF2000"/>
    <property type="match status" value="1"/>
</dbReference>
<protein>
    <recommendedName>
        <fullName evidence="3">DUF2000 domain-containing protein</fullName>
    </recommendedName>
</protein>
<dbReference type="InterPro" id="IPR023476">
    <property type="entry name" value="Pep_tRNA_hydro_II_dom_sf"/>
</dbReference>
<dbReference type="Gene3D" id="3.40.1490.10">
    <property type="entry name" value="Bit1"/>
    <property type="match status" value="1"/>
</dbReference>
<reference evidence="1 2" key="1">
    <citation type="submission" date="2019-08" db="EMBL/GenBank/DDBJ databases">
        <title>Hyperibacter terrae gen. nov., sp. nov. and Hyperibacter viscosus sp. nov., two new members in the family Rhodospirillaceae isolated from the rhizosphere of Hypericum perforatum.</title>
        <authorList>
            <person name="Noviana Z."/>
        </authorList>
    </citation>
    <scope>NUCLEOTIDE SEQUENCE [LARGE SCALE GENOMIC DNA]</scope>
    <source>
        <strain evidence="1 2">R5913</strain>
    </source>
</reference>
<dbReference type="EMBL" id="CP042906">
    <property type="protein sequence ID" value="QEX19849.1"/>
    <property type="molecule type" value="Genomic_DNA"/>
</dbReference>
<dbReference type="Proteomes" id="UP000326202">
    <property type="component" value="Chromosome"/>
</dbReference>
<dbReference type="AlphaFoldDB" id="A0A5J6MR97"/>
<dbReference type="SUPFAM" id="SSF102462">
    <property type="entry name" value="Peptidyl-tRNA hydrolase II"/>
    <property type="match status" value="1"/>
</dbReference>
<accession>A0A5J6MR97</accession>
<gene>
    <name evidence="1" type="ORF">FRZ44_51640</name>
</gene>
<name>A0A5J6MR97_9PROT</name>
<proteinExistence type="predicted"/>
<sequence>MTMIFDTKIAVVLRDDLPVWQKLNVTAFTVSGIAAKVEGVTGEPYEDGSGHRYLPMFKQPVLVFSADAGAIRRAYDRARERNLVFSLFTEELFATGNDIDNRAAMKAVPTEELRIVGMALRAEKKTVDKVLKGLSLHR</sequence>
<evidence type="ECO:0008006" key="3">
    <source>
        <dbReference type="Google" id="ProtNLM"/>
    </source>
</evidence>
<dbReference type="KEGG" id="htq:FRZ44_51640"/>
<evidence type="ECO:0000313" key="2">
    <source>
        <dbReference type="Proteomes" id="UP000326202"/>
    </source>
</evidence>
<dbReference type="RefSeq" id="WP_225308450.1">
    <property type="nucleotide sequence ID" value="NZ_CP042906.1"/>
</dbReference>
<evidence type="ECO:0000313" key="1">
    <source>
        <dbReference type="EMBL" id="QEX19849.1"/>
    </source>
</evidence>
<keyword evidence="2" id="KW-1185">Reference proteome</keyword>
<organism evidence="1 2">
    <name type="scientific">Hypericibacter terrae</name>
    <dbReference type="NCBI Taxonomy" id="2602015"/>
    <lineage>
        <taxon>Bacteria</taxon>
        <taxon>Pseudomonadati</taxon>
        <taxon>Pseudomonadota</taxon>
        <taxon>Alphaproteobacteria</taxon>
        <taxon>Rhodospirillales</taxon>
        <taxon>Dongiaceae</taxon>
        <taxon>Hypericibacter</taxon>
    </lineage>
</organism>